<evidence type="ECO:0000256" key="1">
    <source>
        <dbReference type="SAM" id="MobiDB-lite"/>
    </source>
</evidence>
<feature type="region of interest" description="Disordered" evidence="1">
    <location>
        <begin position="190"/>
        <end position="312"/>
    </location>
</feature>
<feature type="compositionally biased region" description="Basic and acidic residues" evidence="1">
    <location>
        <begin position="239"/>
        <end position="301"/>
    </location>
</feature>
<comment type="caution">
    <text evidence="2">The sequence shown here is derived from an EMBL/GenBank/DDBJ whole genome shotgun (WGS) entry which is preliminary data.</text>
</comment>
<reference evidence="2 3" key="1">
    <citation type="submission" date="2019-11" db="EMBL/GenBank/DDBJ databases">
        <title>Whole genome sequence of Oryza granulata.</title>
        <authorList>
            <person name="Li W."/>
        </authorList>
    </citation>
    <scope>NUCLEOTIDE SEQUENCE [LARGE SCALE GENOMIC DNA]</scope>
    <source>
        <strain evidence="3">cv. Menghai</strain>
        <tissue evidence="2">Leaf</tissue>
    </source>
</reference>
<protein>
    <submittedName>
        <fullName evidence="2">Uncharacterized protein</fullName>
    </submittedName>
</protein>
<keyword evidence="3" id="KW-1185">Reference proteome</keyword>
<dbReference type="EMBL" id="SPHZ02000002">
    <property type="protein sequence ID" value="KAF0930623.1"/>
    <property type="molecule type" value="Genomic_DNA"/>
</dbReference>
<accession>A0A6G1F168</accession>
<evidence type="ECO:0000313" key="2">
    <source>
        <dbReference type="EMBL" id="KAF0930623.1"/>
    </source>
</evidence>
<dbReference type="Proteomes" id="UP000479710">
    <property type="component" value="Unassembled WGS sequence"/>
</dbReference>
<dbReference type="AlphaFoldDB" id="A0A6G1F168"/>
<sequence>MELRIDLEKQGCDNEKIEKIIKQRIDEEKSMLAAKAEEINEHGGSEEDRNCLQGKKDMMNIVFKDAVGIKEKRKRILKEEPELKQIAHSEIELSEELENRLVGFEVVPDKRRKGAFPNLACVKRHKEEGDCRDNNQEFGMDCGREFWKDKTRHQEQNIMEKLELFEDRYENRFPQAKLEADFKMKLSLAEQRKRGRQEEDKKKELGCQKERNMNEEREDNKLLRVTGSEGAIGGATNDQLKHKTTKLEKQHATVRERDGGRKENKEQEIRTQCKNDLDRNYKRKVRDVSKIGEEENRDNKQKKARASSQVVISKGREYSDELSTRNSTILSHLASGKIQKDNNCSDREIELGRDTERDCRNTMRPHVEQPTLELELFEERMTKRKMEKDFKNESEKRRRRRQEQEWIKDMEKQKQRERMDENQMERELLRRKGGRGEVDATRNDHLKYKTRELEKARRKRMCRETGTT</sequence>
<feature type="region of interest" description="Disordered" evidence="1">
    <location>
        <begin position="385"/>
        <end position="468"/>
    </location>
</feature>
<feature type="compositionally biased region" description="Basic and acidic residues" evidence="1">
    <location>
        <begin position="385"/>
        <end position="455"/>
    </location>
</feature>
<name>A0A6G1F168_9ORYZ</name>
<proteinExistence type="predicted"/>
<organism evidence="2 3">
    <name type="scientific">Oryza meyeriana var. granulata</name>
    <dbReference type="NCBI Taxonomy" id="110450"/>
    <lineage>
        <taxon>Eukaryota</taxon>
        <taxon>Viridiplantae</taxon>
        <taxon>Streptophyta</taxon>
        <taxon>Embryophyta</taxon>
        <taxon>Tracheophyta</taxon>
        <taxon>Spermatophyta</taxon>
        <taxon>Magnoliopsida</taxon>
        <taxon>Liliopsida</taxon>
        <taxon>Poales</taxon>
        <taxon>Poaceae</taxon>
        <taxon>BOP clade</taxon>
        <taxon>Oryzoideae</taxon>
        <taxon>Oryzeae</taxon>
        <taxon>Oryzinae</taxon>
        <taxon>Oryza</taxon>
        <taxon>Oryza meyeriana</taxon>
    </lineage>
</organism>
<gene>
    <name evidence="2" type="ORF">E2562_033820</name>
</gene>
<feature type="compositionally biased region" description="Basic and acidic residues" evidence="1">
    <location>
        <begin position="190"/>
        <end position="222"/>
    </location>
</feature>
<evidence type="ECO:0000313" key="3">
    <source>
        <dbReference type="Proteomes" id="UP000479710"/>
    </source>
</evidence>